<protein>
    <submittedName>
        <fullName evidence="1">Uncharacterized protein</fullName>
    </submittedName>
</protein>
<name>A0ABT2RNH1_9FIRM</name>
<gene>
    <name evidence="1" type="ORF">OCV99_10045</name>
</gene>
<evidence type="ECO:0000313" key="1">
    <source>
        <dbReference type="EMBL" id="MCU6686881.1"/>
    </source>
</evidence>
<dbReference type="EMBL" id="JAOQJU010000010">
    <property type="protein sequence ID" value="MCU6686881.1"/>
    <property type="molecule type" value="Genomic_DNA"/>
</dbReference>
<dbReference type="RefSeq" id="WP_158370245.1">
    <property type="nucleotide sequence ID" value="NZ_JAOQJU010000010.1"/>
</dbReference>
<proteinExistence type="predicted"/>
<comment type="caution">
    <text evidence="1">The sequence shown here is derived from an EMBL/GenBank/DDBJ whole genome shotgun (WGS) entry which is preliminary data.</text>
</comment>
<accession>A0ABT2RNH1</accession>
<keyword evidence="2" id="KW-1185">Reference proteome</keyword>
<organism evidence="1 2">
    <name type="scientific">Dorea acetigenes</name>
    <dbReference type="NCBI Taxonomy" id="2981787"/>
    <lineage>
        <taxon>Bacteria</taxon>
        <taxon>Bacillati</taxon>
        <taxon>Bacillota</taxon>
        <taxon>Clostridia</taxon>
        <taxon>Lachnospirales</taxon>
        <taxon>Lachnospiraceae</taxon>
        <taxon>Dorea</taxon>
    </lineage>
</organism>
<evidence type="ECO:0000313" key="2">
    <source>
        <dbReference type="Proteomes" id="UP001652431"/>
    </source>
</evidence>
<sequence length="130" mass="15047">MKYIIYRFPDVLEFDDDDIHSGTRKEKCCDPHLKAGISYPVRPELAAIEYGSNIYNAADSLIRAVIDELSGMEEFSRCTCDCYPPDQPHVLKYMSDMDFDYEMHGVVYDYSKTENTIIYFGVKEVDENQS</sequence>
<dbReference type="Proteomes" id="UP001652431">
    <property type="component" value="Unassembled WGS sequence"/>
</dbReference>
<reference evidence="1 2" key="1">
    <citation type="journal article" date="2021" name="ISME Commun">
        <title>Automated analysis of genomic sequences facilitates high-throughput and comprehensive description of bacteria.</title>
        <authorList>
            <person name="Hitch T.C.A."/>
        </authorList>
    </citation>
    <scope>NUCLEOTIDE SEQUENCE [LARGE SCALE GENOMIC DNA]</scope>
    <source>
        <strain evidence="1 2">Sanger_03</strain>
    </source>
</reference>